<keyword evidence="2" id="KW-1185">Reference proteome</keyword>
<evidence type="ECO:0000313" key="1">
    <source>
        <dbReference type="EMBL" id="KAJ9053334.1"/>
    </source>
</evidence>
<name>A0ACC2RTA8_9FUNG</name>
<evidence type="ECO:0000313" key="2">
    <source>
        <dbReference type="Proteomes" id="UP001165960"/>
    </source>
</evidence>
<dbReference type="Proteomes" id="UP001165960">
    <property type="component" value="Unassembled WGS sequence"/>
</dbReference>
<proteinExistence type="predicted"/>
<accession>A0ACC2RTA8</accession>
<organism evidence="1 2">
    <name type="scientific">Entomophthora muscae</name>
    <dbReference type="NCBI Taxonomy" id="34485"/>
    <lineage>
        <taxon>Eukaryota</taxon>
        <taxon>Fungi</taxon>
        <taxon>Fungi incertae sedis</taxon>
        <taxon>Zoopagomycota</taxon>
        <taxon>Entomophthoromycotina</taxon>
        <taxon>Entomophthoromycetes</taxon>
        <taxon>Entomophthorales</taxon>
        <taxon>Entomophthoraceae</taxon>
        <taxon>Entomophthora</taxon>
    </lineage>
</organism>
<gene>
    <name evidence="1" type="ORF">DSO57_1025139</name>
</gene>
<reference evidence="1" key="1">
    <citation type="submission" date="2022-04" db="EMBL/GenBank/DDBJ databases">
        <title>Genome of the entomopathogenic fungus Entomophthora muscae.</title>
        <authorList>
            <person name="Elya C."/>
            <person name="Lovett B.R."/>
            <person name="Lee E."/>
            <person name="Macias A.M."/>
            <person name="Hajek A.E."/>
            <person name="De Bivort B.L."/>
            <person name="Kasson M.T."/>
            <person name="De Fine Licht H.H."/>
            <person name="Stajich J.E."/>
        </authorList>
    </citation>
    <scope>NUCLEOTIDE SEQUENCE</scope>
    <source>
        <strain evidence="1">Berkeley</strain>
    </source>
</reference>
<comment type="caution">
    <text evidence="1">The sequence shown here is derived from an EMBL/GenBank/DDBJ whole genome shotgun (WGS) entry which is preliminary data.</text>
</comment>
<protein>
    <submittedName>
        <fullName evidence="1">Uncharacterized protein</fullName>
    </submittedName>
</protein>
<sequence length="82" mass="9092">MIQDLPNSRRCHKYNWQDFEMMDPKHVPTRKWHVPPADDSVSATDSTVDPSASSATQGHPASADSDAASSALTEHAYELRCH</sequence>
<dbReference type="EMBL" id="QTSX02006529">
    <property type="protein sequence ID" value="KAJ9053334.1"/>
    <property type="molecule type" value="Genomic_DNA"/>
</dbReference>